<reference evidence="7 8" key="1">
    <citation type="journal article" date="2012" name="J. Bacteriol.">
        <title>Complete Genome Sequence of the Probiotic Bacterium Bifidobacterium bifidum Strain BGN4.</title>
        <authorList>
            <person name="Yu D.S."/>
            <person name="Jeong H."/>
            <person name="Lee D.H."/>
            <person name="Kwon S.K."/>
            <person name="Song J.Y."/>
            <person name="Kim B.K."/>
            <person name="Park M.S."/>
            <person name="Ji G.E."/>
            <person name="Oh T.K."/>
            <person name="Kim J.F."/>
        </authorList>
    </citation>
    <scope>NUCLEOTIDE SEQUENCE [LARGE SCALE GENOMIC DNA]</scope>
    <source>
        <strain evidence="7 8">BGN4</strain>
    </source>
</reference>
<dbReference type="PANTHER" id="PTHR22683:SF1">
    <property type="entry name" value="TYPE VII SECRETION SYSTEM PROTEIN ESSC"/>
    <property type="match status" value="1"/>
</dbReference>
<keyword evidence="2 3" id="KW-0067">ATP-binding</keyword>
<dbReference type="AlphaFoldDB" id="I3WHF1"/>
<dbReference type="InterPro" id="IPR003593">
    <property type="entry name" value="AAA+_ATPase"/>
</dbReference>
<evidence type="ECO:0000256" key="4">
    <source>
        <dbReference type="SAM" id="MobiDB-lite"/>
    </source>
</evidence>
<dbReference type="SUPFAM" id="SSF52540">
    <property type="entry name" value="P-loop containing nucleoside triphosphate hydrolases"/>
    <property type="match status" value="2"/>
</dbReference>
<proteinExistence type="predicted"/>
<dbReference type="CDD" id="cd01127">
    <property type="entry name" value="TrwB_TraG_TraD_VirD4"/>
    <property type="match status" value="1"/>
</dbReference>
<dbReference type="KEGG" id="bbf:BBB_0720"/>
<dbReference type="GO" id="GO:0005524">
    <property type="term" value="F:ATP binding"/>
    <property type="evidence" value="ECO:0007669"/>
    <property type="project" value="UniProtKB-UniRule"/>
</dbReference>
<organism evidence="7 8">
    <name type="scientific">Bifidobacterium bifidum BGN4</name>
    <dbReference type="NCBI Taxonomy" id="484020"/>
    <lineage>
        <taxon>Bacteria</taxon>
        <taxon>Bacillati</taxon>
        <taxon>Actinomycetota</taxon>
        <taxon>Actinomycetes</taxon>
        <taxon>Bifidobacteriales</taxon>
        <taxon>Bifidobacteriaceae</taxon>
        <taxon>Bifidobacterium</taxon>
    </lineage>
</organism>
<dbReference type="PROSITE" id="PS50901">
    <property type="entry name" value="FTSK"/>
    <property type="match status" value="1"/>
</dbReference>
<evidence type="ECO:0000256" key="3">
    <source>
        <dbReference type="PROSITE-ProRule" id="PRU00289"/>
    </source>
</evidence>
<dbReference type="Pfam" id="PF01580">
    <property type="entry name" value="FtsK_SpoIIIE"/>
    <property type="match status" value="1"/>
</dbReference>
<feature type="region of interest" description="Disordered" evidence="4">
    <location>
        <begin position="25"/>
        <end position="66"/>
    </location>
</feature>
<dbReference type="InterPro" id="IPR002543">
    <property type="entry name" value="FtsK_dom"/>
</dbReference>
<dbReference type="SMART" id="SM00382">
    <property type="entry name" value="AAA"/>
    <property type="match status" value="2"/>
</dbReference>
<evidence type="ECO:0000313" key="8">
    <source>
        <dbReference type="Proteomes" id="UP000006173"/>
    </source>
</evidence>
<feature type="region of interest" description="Disordered" evidence="4">
    <location>
        <begin position="117"/>
        <end position="182"/>
    </location>
</feature>
<evidence type="ECO:0000256" key="5">
    <source>
        <dbReference type="SAM" id="Phobius"/>
    </source>
</evidence>
<evidence type="ECO:0000256" key="2">
    <source>
        <dbReference type="ARBA" id="ARBA00022840"/>
    </source>
</evidence>
<dbReference type="GO" id="GO:0003677">
    <property type="term" value="F:DNA binding"/>
    <property type="evidence" value="ECO:0007669"/>
    <property type="project" value="InterPro"/>
</dbReference>
<evidence type="ECO:0000313" key="7">
    <source>
        <dbReference type="EMBL" id="AFL04314.1"/>
    </source>
</evidence>
<dbReference type="HOGENOM" id="CLU_031357_0_0_11"/>
<keyword evidence="7" id="KW-0131">Cell cycle</keyword>
<dbReference type="InterPro" id="IPR050206">
    <property type="entry name" value="FtsK/SpoIIIE/SftA"/>
</dbReference>
<dbReference type="GO" id="GO:0051301">
    <property type="term" value="P:cell division"/>
    <property type="evidence" value="ECO:0007669"/>
    <property type="project" value="UniProtKB-KW"/>
</dbReference>
<protein>
    <submittedName>
        <fullName evidence="7">Cell division protein, FtsK/SpoIIIE</fullName>
    </submittedName>
</protein>
<dbReference type="PANTHER" id="PTHR22683">
    <property type="entry name" value="SPORULATION PROTEIN RELATED"/>
    <property type="match status" value="1"/>
</dbReference>
<feature type="transmembrane region" description="Helical" evidence="5">
    <location>
        <begin position="69"/>
        <end position="91"/>
    </location>
</feature>
<dbReference type="Proteomes" id="UP000006173">
    <property type="component" value="Chromosome"/>
</dbReference>
<feature type="domain" description="FtsK" evidence="6">
    <location>
        <begin position="216"/>
        <end position="399"/>
    </location>
</feature>
<evidence type="ECO:0000256" key="1">
    <source>
        <dbReference type="ARBA" id="ARBA00022741"/>
    </source>
</evidence>
<keyword evidence="5" id="KW-0812">Transmembrane</keyword>
<feature type="compositionally biased region" description="Basic and acidic residues" evidence="4">
    <location>
        <begin position="155"/>
        <end position="165"/>
    </location>
</feature>
<evidence type="ECO:0000259" key="6">
    <source>
        <dbReference type="PROSITE" id="PS50901"/>
    </source>
</evidence>
<dbReference type="PATRIC" id="fig|484020.3.peg.714"/>
<gene>
    <name evidence="7" type="ORF">BBB_0720</name>
</gene>
<keyword evidence="1 3" id="KW-0547">Nucleotide-binding</keyword>
<dbReference type="Gene3D" id="3.40.50.300">
    <property type="entry name" value="P-loop containing nucleotide triphosphate hydrolases"/>
    <property type="match status" value="1"/>
</dbReference>
<feature type="compositionally biased region" description="Basic and acidic residues" evidence="4">
    <location>
        <begin position="117"/>
        <end position="128"/>
    </location>
</feature>
<accession>I3WHF1</accession>
<name>I3WHF1_BIFBI</name>
<keyword evidence="5" id="KW-0472">Membrane</keyword>
<feature type="compositionally biased region" description="Basic and acidic residues" evidence="4">
    <location>
        <begin position="36"/>
        <end position="47"/>
    </location>
</feature>
<sequence>MFHPPATTRRNVDNSVAFDHIVPPSLRMPATPFHTEGMDEGRNPDSRRGRRGRGRRRPRRERRARGSSALPMITLVAPIAAQALMVIMLLLERRWLFAAMVAPGMVGCMASAASSLADRRGSSRRDESGTTSHDAAGGRPSRPTDMAGARGRHHGSADGADRDKDEGESEDPSRIHSPSLEELTGLQAEPLPWRIIARTWLASPSLCVTVGMGSGQRPFTIDLPRQGPHALVAGTTGSGKSVLLQSWCLAMAVRNPPDRLHFVFLDFKGGSAFSVIERLPHTVGSVCDLDLNHAVRALRALELELRRREHLVAAERVGSIGQLQSPPPSLIVVIDEFHALNNQLPDYVDRLVRIASLGRSLGMHVIACTQNPLGQVSADMKANMALNICLRVRDGLQSIELLGDGRAASISPSAPGCAWRNDGESVEPFRCAFVSDIGAMVEAARTAAAFHGLVHASALFTAPLPRIVEADMLPARSSDVPSVPFALADDGIGIDVAELAVNAGNVGIIGSAGRGKSTILALLAHRSRDILGLCVRWTRREGRAFVTSTVRHHRRVRFSSESPPPVSPHLLWLVDDADTLFDPFGTDPLCARLKDALGDHDVTVVFAVETSKHIRIPEHCGTRIVFPTGERTVDLMDGIPAGLLSQCGPDDIMTAGRAVLLREGNALWIQCAMAKI</sequence>
<dbReference type="EMBL" id="CP001361">
    <property type="protein sequence ID" value="AFL04314.1"/>
    <property type="molecule type" value="Genomic_DNA"/>
</dbReference>
<keyword evidence="7" id="KW-0132">Cell division</keyword>
<dbReference type="InterPro" id="IPR027417">
    <property type="entry name" value="P-loop_NTPase"/>
</dbReference>
<feature type="compositionally biased region" description="Basic residues" evidence="4">
    <location>
        <begin position="48"/>
        <end position="65"/>
    </location>
</feature>
<feature type="binding site" evidence="3">
    <location>
        <begin position="234"/>
        <end position="241"/>
    </location>
    <ligand>
        <name>ATP</name>
        <dbReference type="ChEBI" id="CHEBI:30616"/>
    </ligand>
</feature>
<keyword evidence="5" id="KW-1133">Transmembrane helix</keyword>